<evidence type="ECO:0000313" key="2">
    <source>
        <dbReference type="Proteomes" id="UP000649617"/>
    </source>
</evidence>
<keyword evidence="2" id="KW-1185">Reference proteome</keyword>
<dbReference type="Proteomes" id="UP000649617">
    <property type="component" value="Unassembled WGS sequence"/>
</dbReference>
<gene>
    <name evidence="1" type="primary">TBCD</name>
    <name evidence="1" type="ORF">SPIL2461_LOCUS14415</name>
</gene>
<name>A0A812TQG7_SYMPI</name>
<proteinExistence type="predicted"/>
<organism evidence="1 2">
    <name type="scientific">Symbiodinium pilosum</name>
    <name type="common">Dinoflagellate</name>
    <dbReference type="NCBI Taxonomy" id="2952"/>
    <lineage>
        <taxon>Eukaryota</taxon>
        <taxon>Sar</taxon>
        <taxon>Alveolata</taxon>
        <taxon>Dinophyceae</taxon>
        <taxon>Suessiales</taxon>
        <taxon>Symbiodiniaceae</taxon>
        <taxon>Symbiodinium</taxon>
    </lineage>
</organism>
<accession>A0A812TQG7</accession>
<reference evidence="1" key="1">
    <citation type="submission" date="2021-02" db="EMBL/GenBank/DDBJ databases">
        <authorList>
            <person name="Dougan E. K."/>
            <person name="Rhodes N."/>
            <person name="Thang M."/>
            <person name="Chan C."/>
        </authorList>
    </citation>
    <scope>NUCLEOTIDE SEQUENCE</scope>
</reference>
<dbReference type="EMBL" id="CAJNIZ010033334">
    <property type="protein sequence ID" value="CAE7544231.1"/>
    <property type="molecule type" value="Genomic_DNA"/>
</dbReference>
<dbReference type="SUPFAM" id="SSF47473">
    <property type="entry name" value="EF-hand"/>
    <property type="match status" value="1"/>
</dbReference>
<dbReference type="OrthoDB" id="269822at2759"/>
<sequence>MKALAHAVKSLSLGWVHEIDTAPPAYYARRFKTPLARKVQTFREPEDRVTRFVRRLRLGIENGTVPCPTFVSVERPRAETDPARGGQLLVARRGLLRSRAEEVEAFLDMDRHALIFQEMARRPYARGRRPTSLVACYKIRRVYLTIVCYRKIEAEPPESRRFTVADDEEPLRFTAPSRRQAKLWVTALEVAAGYVESNVEDVREAQAAALVSSASGRPCDVAFLSKPASAVRAALLGSLDFLLEDKELAAVLSTARQARHGLLEPYLLGPEAERRWQKRRLKWIFGFVDADGTGALSIEKINLLWHEMNINEEEGQQVLTAFLREERQGRRSGGGRQIGSGQVFRLQDWTKMLSLVDSAYVKAVHQCVRDHLQLGRAVSRSSGSMSELMAPNLSSEAPTMQVTAADLAGFFAAVQGVWPPPSEQQVERLIAPPCTPLQAAQPLC</sequence>
<protein>
    <submittedName>
        <fullName evidence="1">TBCD protein</fullName>
    </submittedName>
</protein>
<dbReference type="AlphaFoldDB" id="A0A812TQG7"/>
<dbReference type="InterPro" id="IPR011992">
    <property type="entry name" value="EF-hand-dom_pair"/>
</dbReference>
<comment type="caution">
    <text evidence="1">The sequence shown here is derived from an EMBL/GenBank/DDBJ whole genome shotgun (WGS) entry which is preliminary data.</text>
</comment>
<evidence type="ECO:0000313" key="1">
    <source>
        <dbReference type="EMBL" id="CAE7544231.1"/>
    </source>
</evidence>